<proteinExistence type="predicted"/>
<dbReference type="EMBL" id="CADCXV010000672">
    <property type="protein sequence ID" value="CAB0032278.1"/>
    <property type="molecule type" value="Genomic_DNA"/>
</dbReference>
<keyword evidence="5" id="KW-1185">Reference proteome</keyword>
<feature type="region of interest" description="Disordered" evidence="3">
    <location>
        <begin position="408"/>
        <end position="439"/>
    </location>
</feature>
<dbReference type="PANTHER" id="PTHR46292">
    <property type="entry name" value="COILED-COIL DOMAIN-CONTAINING PROTEIN 102A"/>
    <property type="match status" value="1"/>
</dbReference>
<feature type="coiled-coil region" evidence="2">
    <location>
        <begin position="440"/>
        <end position="544"/>
    </location>
</feature>
<feature type="region of interest" description="Disordered" evidence="3">
    <location>
        <begin position="150"/>
        <end position="195"/>
    </location>
</feature>
<feature type="coiled-coil region" evidence="2">
    <location>
        <begin position="15"/>
        <end position="138"/>
    </location>
</feature>
<protein>
    <recommendedName>
        <fullName evidence="6">Myosin tail domain-containing protein</fullName>
    </recommendedName>
</protein>
<feature type="compositionally biased region" description="Low complexity" evidence="3">
    <location>
        <begin position="154"/>
        <end position="166"/>
    </location>
</feature>
<evidence type="ECO:0000256" key="1">
    <source>
        <dbReference type="ARBA" id="ARBA00023054"/>
    </source>
</evidence>
<evidence type="ECO:0000256" key="2">
    <source>
        <dbReference type="SAM" id="Coils"/>
    </source>
</evidence>
<reference evidence="4 5" key="1">
    <citation type="submission" date="2020-02" db="EMBL/GenBank/DDBJ databases">
        <authorList>
            <person name="Ferguson B K."/>
        </authorList>
    </citation>
    <scope>NUCLEOTIDE SEQUENCE [LARGE SCALE GENOMIC DNA]</scope>
</reference>
<name>A0A6H5I6L1_9HYME</name>
<dbReference type="AlphaFoldDB" id="A0A6H5I6L1"/>
<dbReference type="OrthoDB" id="5984396at2759"/>
<sequence>MEHLLCERDKLRVDITVANDRANHLIKEIDDHQSEVDRARQQHMQQLRQLEQRHSDNIKDLTDKLQAERDKGKENVHAIELKLLAAQVEESKIKAELVTALEDVKALEQENQNQAEKIRRLEGEKNELERQILTLASELKCHKSISVNSECSCKTPPQQQPTTKPQNLSVQSPRKPSSYYYHQSKSHRRDDGRSSKYLHNHHRYFSQQQPHQQTQYQQQHQAAQQYWNDRELRNLQRQKDRLRQEIVKLQTLRAGYPVTMDEHGIFSNLCAKLYAAEQRYKYLQMFYQVQQTEQERIRQEKEILLRKVEKLNSEIKKLKKACEELKESRTDVMRELLEIKSENFQGELQSDLADETINKEGQDSRLTELRLELERLQAENAAEWGKRERLETEKILLERENKQLRNELREIKERPLDSPLSSSRKSNRPKSGCLDSPESTKQLQVELLETNRELSELKQSVAKLKKLLAEKTTELSHSIRRSEQYEVEVKRIRKRVDELKKELTTALEEVDAANLTIRRLKRTNENLQDELDDTHEKLDDVRRMFVKNLEDFNGTE</sequence>
<accession>A0A6H5I6L1</accession>
<evidence type="ECO:0000313" key="4">
    <source>
        <dbReference type="EMBL" id="CAB0032278.1"/>
    </source>
</evidence>
<evidence type="ECO:0000256" key="3">
    <source>
        <dbReference type="SAM" id="MobiDB-lite"/>
    </source>
</evidence>
<gene>
    <name evidence="4" type="ORF">TBRA_LOCUS4222</name>
</gene>
<dbReference type="PANTHER" id="PTHR46292:SF1">
    <property type="entry name" value="COILED-COIL DOMAIN-CONTAINING PROTEIN 102A"/>
    <property type="match status" value="1"/>
</dbReference>
<evidence type="ECO:0008006" key="6">
    <source>
        <dbReference type="Google" id="ProtNLM"/>
    </source>
</evidence>
<feature type="compositionally biased region" description="Polar residues" evidence="3">
    <location>
        <begin position="167"/>
        <end position="183"/>
    </location>
</feature>
<evidence type="ECO:0000313" key="5">
    <source>
        <dbReference type="Proteomes" id="UP000479190"/>
    </source>
</evidence>
<organism evidence="4 5">
    <name type="scientific">Trichogramma brassicae</name>
    <dbReference type="NCBI Taxonomy" id="86971"/>
    <lineage>
        <taxon>Eukaryota</taxon>
        <taxon>Metazoa</taxon>
        <taxon>Ecdysozoa</taxon>
        <taxon>Arthropoda</taxon>
        <taxon>Hexapoda</taxon>
        <taxon>Insecta</taxon>
        <taxon>Pterygota</taxon>
        <taxon>Neoptera</taxon>
        <taxon>Endopterygota</taxon>
        <taxon>Hymenoptera</taxon>
        <taxon>Apocrita</taxon>
        <taxon>Proctotrupomorpha</taxon>
        <taxon>Chalcidoidea</taxon>
        <taxon>Trichogrammatidae</taxon>
        <taxon>Trichogramma</taxon>
    </lineage>
</organism>
<keyword evidence="1 2" id="KW-0175">Coiled coil</keyword>
<dbReference type="Proteomes" id="UP000479190">
    <property type="component" value="Unassembled WGS sequence"/>
</dbReference>